<evidence type="ECO:0000256" key="6">
    <source>
        <dbReference type="ARBA" id="ARBA00022695"/>
    </source>
</evidence>
<dbReference type="Gene3D" id="1.10.150.20">
    <property type="entry name" value="5' to 3' exonuclease, C-terminal subdomain"/>
    <property type="match status" value="1"/>
</dbReference>
<sequence>MLKPQFSVEIVEESTYKGVYIISPLPRGYGHTMGNSLRRVLLSSLVGAAVTHVKIKGVSHPFGIVKGVKEDVIELLLNIKMLRFVCDSEEEHIIRLSKKTEGKVYASDLQDNPLCKVLNKDLVLCELSSKGAIEIELYVSKGTGYESASRKEDKGFGILPVDSLYSPVVSVNLLVESTRINRLTNYDKLTLNIETDGSLTGRQALDKASLLMIEYFTLLCSGGLEKKQEEMQNGRRAAGMQSSDVMVDELDLPTRVINALVKNSIETVKQLRELTDEDFSKIRGLGKKSVEELKAKLENLHS</sequence>
<comment type="caution">
    <text evidence="13">The sequence shown here is derived from an EMBL/GenBank/DDBJ whole genome shotgun (WGS) entry which is preliminary data.</text>
</comment>
<evidence type="ECO:0000256" key="4">
    <source>
        <dbReference type="ARBA" id="ARBA00022478"/>
    </source>
</evidence>
<comment type="function">
    <text evidence="11">DNA-dependent RNA polymerase catalyzes the transcription of DNA into RNA using the four ribonucleoside triphosphates as substrates.</text>
</comment>
<evidence type="ECO:0000256" key="1">
    <source>
        <dbReference type="ARBA" id="ARBA00007123"/>
    </source>
</evidence>
<keyword evidence="7 11" id="KW-0804">Transcription</keyword>
<dbReference type="SUPFAM" id="SSF56553">
    <property type="entry name" value="Insert subdomain of RNA polymerase alpha subunit"/>
    <property type="match status" value="1"/>
</dbReference>
<comment type="catalytic activity">
    <reaction evidence="10 11">
        <text>RNA(n) + a ribonucleoside 5'-triphosphate = RNA(n+1) + diphosphate</text>
        <dbReference type="Rhea" id="RHEA:21248"/>
        <dbReference type="Rhea" id="RHEA-COMP:14527"/>
        <dbReference type="Rhea" id="RHEA-COMP:17342"/>
        <dbReference type="ChEBI" id="CHEBI:33019"/>
        <dbReference type="ChEBI" id="CHEBI:61557"/>
        <dbReference type="ChEBI" id="CHEBI:140395"/>
        <dbReference type="EC" id="2.7.7.6"/>
    </reaction>
</comment>
<dbReference type="SUPFAM" id="SSF55257">
    <property type="entry name" value="RBP11-like subunits of RNA polymerase"/>
    <property type="match status" value="1"/>
</dbReference>
<gene>
    <name evidence="11" type="primary">rpoA</name>
    <name evidence="13" type="ORF">COU88_02895</name>
</gene>
<dbReference type="NCBIfam" id="TIGR02027">
    <property type="entry name" value="rpoA"/>
    <property type="match status" value="1"/>
</dbReference>
<dbReference type="FunFam" id="2.170.120.12:FF:000001">
    <property type="entry name" value="DNA-directed RNA polymerase subunit alpha"/>
    <property type="match status" value="1"/>
</dbReference>
<feature type="domain" description="DNA-directed RNA polymerase RpoA/D/Rpb3-type" evidence="12">
    <location>
        <begin position="17"/>
        <end position="222"/>
    </location>
</feature>
<keyword evidence="4 11" id="KW-0240">DNA-directed RNA polymerase</keyword>
<dbReference type="Pfam" id="PF03118">
    <property type="entry name" value="RNA_pol_A_CTD"/>
    <property type="match status" value="1"/>
</dbReference>
<dbReference type="InterPro" id="IPR011262">
    <property type="entry name" value="DNA-dir_RNA_pol_insert"/>
</dbReference>
<name>A0A2M8KSD8_9BACT</name>
<dbReference type="EMBL" id="PFED01000120">
    <property type="protein sequence ID" value="PJE62823.1"/>
    <property type="molecule type" value="Genomic_DNA"/>
</dbReference>
<dbReference type="HAMAP" id="MF_00059">
    <property type="entry name" value="RNApol_bact_RpoA"/>
    <property type="match status" value="1"/>
</dbReference>
<evidence type="ECO:0000256" key="8">
    <source>
        <dbReference type="ARBA" id="ARBA00032524"/>
    </source>
</evidence>
<protein>
    <recommendedName>
        <fullName evidence="3 11">DNA-directed RNA polymerase subunit alpha</fullName>
        <shortName evidence="11">RNAP subunit alpha</shortName>
        <ecNumber evidence="2 11">2.7.7.6</ecNumber>
    </recommendedName>
    <alternativeName>
        <fullName evidence="9 11">RNA polymerase subunit alpha</fullName>
    </alternativeName>
    <alternativeName>
        <fullName evidence="8 11">Transcriptase subunit alpha</fullName>
    </alternativeName>
</protein>
<evidence type="ECO:0000256" key="2">
    <source>
        <dbReference type="ARBA" id="ARBA00012418"/>
    </source>
</evidence>
<feature type="region of interest" description="Alpha C-terminal domain (alpha-CTD)" evidence="11">
    <location>
        <begin position="240"/>
        <end position="302"/>
    </location>
</feature>
<dbReference type="InterPro" id="IPR011263">
    <property type="entry name" value="DNA-dir_RNA_pol_RpoA/D/Rpb3"/>
</dbReference>
<evidence type="ECO:0000313" key="14">
    <source>
        <dbReference type="Proteomes" id="UP000229554"/>
    </source>
</evidence>
<dbReference type="GO" id="GO:0046983">
    <property type="term" value="F:protein dimerization activity"/>
    <property type="evidence" value="ECO:0007669"/>
    <property type="project" value="InterPro"/>
</dbReference>
<dbReference type="Gene3D" id="2.170.120.12">
    <property type="entry name" value="DNA-directed RNA polymerase, insert domain"/>
    <property type="match status" value="1"/>
</dbReference>
<accession>A0A2M8KSD8</accession>
<comment type="domain">
    <text evidence="11">The N-terminal domain is essential for RNAP assembly and basal transcription, whereas the C-terminal domain is involved in interaction with transcriptional regulators and with upstream promoter elements.</text>
</comment>
<dbReference type="SMART" id="SM00662">
    <property type="entry name" value="RPOLD"/>
    <property type="match status" value="1"/>
</dbReference>
<dbReference type="EC" id="2.7.7.6" evidence="2 11"/>
<comment type="similarity">
    <text evidence="1 11">Belongs to the RNA polymerase alpha chain family.</text>
</comment>
<dbReference type="GO" id="GO:0003899">
    <property type="term" value="F:DNA-directed RNA polymerase activity"/>
    <property type="evidence" value="ECO:0007669"/>
    <property type="project" value="UniProtKB-UniRule"/>
</dbReference>
<dbReference type="Pfam" id="PF01193">
    <property type="entry name" value="RNA_pol_L"/>
    <property type="match status" value="1"/>
</dbReference>
<dbReference type="InterPro" id="IPR011260">
    <property type="entry name" value="RNAP_asu_C"/>
</dbReference>
<feature type="region of interest" description="Alpha N-terminal domain (alpha-NTD)" evidence="11">
    <location>
        <begin position="1"/>
        <end position="225"/>
    </location>
</feature>
<dbReference type="SUPFAM" id="SSF47789">
    <property type="entry name" value="C-terminal domain of RNA polymerase alpha subunit"/>
    <property type="match status" value="1"/>
</dbReference>
<dbReference type="GO" id="GO:0003677">
    <property type="term" value="F:DNA binding"/>
    <property type="evidence" value="ECO:0007669"/>
    <property type="project" value="UniProtKB-UniRule"/>
</dbReference>
<dbReference type="GO" id="GO:0005737">
    <property type="term" value="C:cytoplasm"/>
    <property type="evidence" value="ECO:0007669"/>
    <property type="project" value="UniProtKB-ARBA"/>
</dbReference>
<dbReference type="NCBIfam" id="NF003519">
    <property type="entry name" value="PRK05182.2-5"/>
    <property type="match status" value="1"/>
</dbReference>
<dbReference type="GO" id="GO:0006351">
    <property type="term" value="P:DNA-templated transcription"/>
    <property type="evidence" value="ECO:0007669"/>
    <property type="project" value="UniProtKB-UniRule"/>
</dbReference>
<evidence type="ECO:0000256" key="3">
    <source>
        <dbReference type="ARBA" id="ARBA00015972"/>
    </source>
</evidence>
<dbReference type="InterPro" id="IPR011773">
    <property type="entry name" value="DNA-dir_RpoA"/>
</dbReference>
<evidence type="ECO:0000256" key="9">
    <source>
        <dbReference type="ARBA" id="ARBA00033070"/>
    </source>
</evidence>
<dbReference type="AlphaFoldDB" id="A0A2M8KSD8"/>
<evidence type="ECO:0000256" key="11">
    <source>
        <dbReference type="HAMAP-Rule" id="MF_00059"/>
    </source>
</evidence>
<reference evidence="14" key="1">
    <citation type="submission" date="2017-09" db="EMBL/GenBank/DDBJ databases">
        <title>Depth-based differentiation of microbial function through sediment-hosted aquifers and enrichment of novel symbionts in the deep terrestrial subsurface.</title>
        <authorList>
            <person name="Probst A.J."/>
            <person name="Ladd B."/>
            <person name="Jarett J.K."/>
            <person name="Geller-Mcgrath D.E."/>
            <person name="Sieber C.M.K."/>
            <person name="Emerson J.B."/>
            <person name="Anantharaman K."/>
            <person name="Thomas B.C."/>
            <person name="Malmstrom R."/>
            <person name="Stieglmeier M."/>
            <person name="Klingl A."/>
            <person name="Woyke T."/>
            <person name="Ryan C.M."/>
            <person name="Banfield J.F."/>
        </authorList>
    </citation>
    <scope>NUCLEOTIDE SEQUENCE [LARGE SCALE GENOMIC DNA]</scope>
</reference>
<evidence type="ECO:0000256" key="5">
    <source>
        <dbReference type="ARBA" id="ARBA00022679"/>
    </source>
</evidence>
<keyword evidence="6 11" id="KW-0548">Nucleotidyltransferase</keyword>
<proteinExistence type="inferred from homology"/>
<dbReference type="Gene3D" id="3.30.1360.10">
    <property type="entry name" value="RNA polymerase, RBP11-like subunit"/>
    <property type="match status" value="1"/>
</dbReference>
<dbReference type="CDD" id="cd06928">
    <property type="entry name" value="RNAP_alpha_NTD"/>
    <property type="match status" value="1"/>
</dbReference>
<dbReference type="InterPro" id="IPR036603">
    <property type="entry name" value="RBP11-like"/>
</dbReference>
<evidence type="ECO:0000259" key="12">
    <source>
        <dbReference type="SMART" id="SM00662"/>
    </source>
</evidence>
<evidence type="ECO:0000256" key="10">
    <source>
        <dbReference type="ARBA" id="ARBA00048552"/>
    </source>
</evidence>
<dbReference type="InterPro" id="IPR036643">
    <property type="entry name" value="RNApol_insert_sf"/>
</dbReference>
<comment type="subunit">
    <text evidence="11">Homodimer. The RNAP catalytic core consists of 2 alpha, 1 beta, 1 beta' and 1 omega subunit. When a sigma factor is associated with the core the holoenzyme is formed, which can initiate transcription.</text>
</comment>
<evidence type="ECO:0000256" key="7">
    <source>
        <dbReference type="ARBA" id="ARBA00023163"/>
    </source>
</evidence>
<dbReference type="Pfam" id="PF01000">
    <property type="entry name" value="RNA_pol_A_bac"/>
    <property type="match status" value="1"/>
</dbReference>
<organism evidence="13 14">
    <name type="scientific">Candidatus Roizmanbacteria bacterium CG10_big_fil_rev_8_21_14_0_10_39_6</name>
    <dbReference type="NCBI Taxonomy" id="1974853"/>
    <lineage>
        <taxon>Bacteria</taxon>
        <taxon>Candidatus Roizmaniibacteriota</taxon>
    </lineage>
</organism>
<dbReference type="Proteomes" id="UP000229554">
    <property type="component" value="Unassembled WGS sequence"/>
</dbReference>
<keyword evidence="5 11" id="KW-0808">Transferase</keyword>
<evidence type="ECO:0000313" key="13">
    <source>
        <dbReference type="EMBL" id="PJE62823.1"/>
    </source>
</evidence>
<dbReference type="GO" id="GO:0000428">
    <property type="term" value="C:DNA-directed RNA polymerase complex"/>
    <property type="evidence" value="ECO:0007669"/>
    <property type="project" value="UniProtKB-KW"/>
</dbReference>